<organism evidence="2 3">
    <name type="scientific">Thermoclostridium stercorarium subsp. thermolacticum DSM 2910</name>
    <dbReference type="NCBI Taxonomy" id="1121336"/>
    <lineage>
        <taxon>Bacteria</taxon>
        <taxon>Bacillati</taxon>
        <taxon>Bacillota</taxon>
        <taxon>Clostridia</taxon>
        <taxon>Eubacteriales</taxon>
        <taxon>Oscillospiraceae</taxon>
        <taxon>Thermoclostridium</taxon>
    </lineage>
</organism>
<proteinExistence type="predicted"/>
<evidence type="ECO:0000313" key="2">
    <source>
        <dbReference type="EMBL" id="ANW99920.1"/>
    </source>
</evidence>
<gene>
    <name evidence="2" type="ORF">CSTERTH_13235</name>
</gene>
<feature type="chain" id="PRO_5008532874" evidence="1">
    <location>
        <begin position="25"/>
        <end position="218"/>
    </location>
</feature>
<reference evidence="2 3" key="1">
    <citation type="submission" date="2016-02" db="EMBL/GenBank/DDBJ databases">
        <title>Comparison of Clostridium stercorarium subspecies using comparative genomics and transcriptomics.</title>
        <authorList>
            <person name="Schellenberg J."/>
            <person name="Thallinger G."/>
            <person name="Levin D.B."/>
            <person name="Zhang X."/>
            <person name="Alvare G."/>
            <person name="Fristensky B."/>
            <person name="Sparling R."/>
        </authorList>
    </citation>
    <scope>NUCLEOTIDE SEQUENCE [LARGE SCALE GENOMIC DNA]</scope>
    <source>
        <strain evidence="2 3">DSM 2910</strain>
    </source>
</reference>
<accession>A0A1B1YGQ5</accession>
<dbReference type="AlphaFoldDB" id="A0A1B1YGQ5"/>
<feature type="signal peptide" evidence="1">
    <location>
        <begin position="1"/>
        <end position="24"/>
    </location>
</feature>
<dbReference type="Proteomes" id="UP000092971">
    <property type="component" value="Chromosome"/>
</dbReference>
<dbReference type="EMBL" id="CP014672">
    <property type="protein sequence ID" value="ANW99920.1"/>
    <property type="molecule type" value="Genomic_DNA"/>
</dbReference>
<evidence type="ECO:0000313" key="3">
    <source>
        <dbReference type="Proteomes" id="UP000092971"/>
    </source>
</evidence>
<keyword evidence="1" id="KW-0732">Signal</keyword>
<evidence type="ECO:0000256" key="1">
    <source>
        <dbReference type="SAM" id="SignalP"/>
    </source>
</evidence>
<sequence>MLKKLTFVFLVVSFMIAGALVSMADEDEDFIFYRYTVNNAIYAAEESQGIPEEYSHEAVIEMYSSLFFDADSKSDVEFIKDINITEKNDTKDNNKDYSFSAVLSENVLPEEGNAIILMFFIRQDDTYEELIPPEEIDPSQCRMKMIEPITLELPNVGEDNPNHIRIIVFLKNSYKELTLDNIQIYDAKIVINQFNFWNTLIKKWSDAVNQLNSDIFSK</sequence>
<protein>
    <submittedName>
        <fullName evidence="2">Uncharacterized protein</fullName>
    </submittedName>
</protein>
<dbReference type="RefSeq" id="WP_015360380.1">
    <property type="nucleotide sequence ID" value="NZ_CP014672.1"/>
</dbReference>
<name>A0A1B1YGQ5_THEST</name>